<evidence type="ECO:0000313" key="3">
    <source>
        <dbReference type="Proteomes" id="UP001596050"/>
    </source>
</evidence>
<dbReference type="InterPro" id="IPR016181">
    <property type="entry name" value="Acyl_CoA_acyltransferase"/>
</dbReference>
<evidence type="ECO:0000313" key="2">
    <source>
        <dbReference type="EMBL" id="MFC5458354.1"/>
    </source>
</evidence>
<proteinExistence type="predicted"/>
<feature type="domain" description="BioF2-like acetyltransferase" evidence="1">
    <location>
        <begin position="168"/>
        <end position="312"/>
    </location>
</feature>
<dbReference type="EMBL" id="JBHSMU010000003">
    <property type="protein sequence ID" value="MFC5458354.1"/>
    <property type="molecule type" value="Genomic_DNA"/>
</dbReference>
<gene>
    <name evidence="2" type="ORF">ACFPN5_00860</name>
</gene>
<dbReference type="SUPFAM" id="SSF55729">
    <property type="entry name" value="Acyl-CoA N-acyltransferases (Nat)"/>
    <property type="match status" value="1"/>
</dbReference>
<organism evidence="2 3">
    <name type="scientific">Massilia niabensis</name>
    <dbReference type="NCBI Taxonomy" id="544910"/>
    <lineage>
        <taxon>Bacteria</taxon>
        <taxon>Pseudomonadati</taxon>
        <taxon>Pseudomonadota</taxon>
        <taxon>Betaproteobacteria</taxon>
        <taxon>Burkholderiales</taxon>
        <taxon>Oxalobacteraceae</taxon>
        <taxon>Telluria group</taxon>
        <taxon>Massilia</taxon>
    </lineage>
</organism>
<comment type="caution">
    <text evidence="2">The sequence shown here is derived from an EMBL/GenBank/DDBJ whole genome shotgun (WGS) entry which is preliminary data.</text>
</comment>
<protein>
    <submittedName>
        <fullName evidence="2">GNAT family N-acetyltransferase</fullName>
    </submittedName>
</protein>
<dbReference type="RefSeq" id="WP_379779126.1">
    <property type="nucleotide sequence ID" value="NZ_JBHSMU010000003.1"/>
</dbReference>
<name>A0ABW0KY60_9BURK</name>
<dbReference type="InterPro" id="IPR038740">
    <property type="entry name" value="BioF2-like_GNAT_dom"/>
</dbReference>
<dbReference type="Pfam" id="PF13480">
    <property type="entry name" value="Acetyltransf_6"/>
    <property type="match status" value="1"/>
</dbReference>
<reference evidence="3" key="1">
    <citation type="journal article" date="2019" name="Int. J. Syst. Evol. Microbiol.">
        <title>The Global Catalogue of Microorganisms (GCM) 10K type strain sequencing project: providing services to taxonomists for standard genome sequencing and annotation.</title>
        <authorList>
            <consortium name="The Broad Institute Genomics Platform"/>
            <consortium name="The Broad Institute Genome Sequencing Center for Infectious Disease"/>
            <person name="Wu L."/>
            <person name="Ma J."/>
        </authorList>
    </citation>
    <scope>NUCLEOTIDE SEQUENCE [LARGE SCALE GENOMIC DNA]</scope>
    <source>
        <strain evidence="3">KACC 12649</strain>
    </source>
</reference>
<accession>A0ABW0KY60</accession>
<dbReference type="Proteomes" id="UP001596050">
    <property type="component" value="Unassembled WGS sequence"/>
</dbReference>
<evidence type="ECO:0000259" key="1">
    <source>
        <dbReference type="Pfam" id="PF13480"/>
    </source>
</evidence>
<keyword evidence="3" id="KW-1185">Reference proteome</keyword>
<sequence length="545" mass="62039">MHLELLTGDDALERVNSEEFQSKWKALYGRCPWAAGSLHPDFVAPWYRLYHSRFLPVVVMETADDGSLTGLLTLALRRNGTKLTGAGEQQAEYQGWIQAGEAGSSFIVNAIREIRVRLPRADICLKYLPPGIPLDWIDEKGHYGEFCSLRSHVRPVMRIDAAAMDRQRNKKNHRQNYNRLKRLGEVRFERVVEHEQFIRVFDEICRQYDFRQAALYRTMPFASDPAKKPFYLELHKNGLLHVTILTVGGKVAASHIGLLSEGCAVHLGINTYDPALAAHSPGNLLLAMLGVHLATEQMPILDLTPGGDGYKEHFATEHDAVGELTVYSNTKRRLKTEATLSVIRYSKKSLQTAGYRPADVLAVIEKVKGFRPSGWRELLGKLRLPTNSRPCELRYRRSAPPAMTDRLPISKNRLHDVFKFDSQGSPARFRAFSDLVMKRMERSSDLYSFVHEDQLRMFCWARTCTAERASQQPAQESAAPADSIVLFDLYVHRRLENKELVQRFVEQILLELKKQKSDAEVLYRGALDDELQTVVERCGFVDEAK</sequence>